<gene>
    <name evidence="4" type="ORF">CVT24_012045</name>
</gene>
<dbReference type="OrthoDB" id="3255035at2759"/>
<dbReference type="Gene3D" id="3.40.50.300">
    <property type="entry name" value="P-loop containing nucleotide triphosphate hydrolases"/>
    <property type="match status" value="1"/>
</dbReference>
<proteinExistence type="predicted"/>
<sequence>MGQTGVGKSTFIECLAGEKGKSGSMGISKDQLEGFTQEISIYRVVKTKNFIGFPMYVIDTPGFSDRKISELKIVKMIQDWMRLHKRDNINRILYLDRITDIRMSGSKGRRLEMFKSLTGSRSAGLITFVTTMWNNLWKEDQIARADERFAQLKENHWKEFVDKGAAITKFQNTRESALQILDECMRSDSGSAFKFEFERLQLENHKPLRETPYGPIVYQNLIERIAGLQQKLRLLEDDFGSMDEEAKGNEQLMTVLLKEKDEAMRDLAMFEEELKEFDPQQTEEPPEGTTKITPGDQLLQSIEKSTERIKSLFHRRPKKEAQ</sequence>
<organism evidence="4 5">
    <name type="scientific">Panaeolus cyanescens</name>
    <dbReference type="NCBI Taxonomy" id="181874"/>
    <lineage>
        <taxon>Eukaryota</taxon>
        <taxon>Fungi</taxon>
        <taxon>Dikarya</taxon>
        <taxon>Basidiomycota</taxon>
        <taxon>Agaricomycotina</taxon>
        <taxon>Agaricomycetes</taxon>
        <taxon>Agaricomycetidae</taxon>
        <taxon>Agaricales</taxon>
        <taxon>Agaricineae</taxon>
        <taxon>Galeropsidaceae</taxon>
        <taxon>Panaeolus</taxon>
    </lineage>
</organism>
<dbReference type="EMBL" id="NHTK01005920">
    <property type="protein sequence ID" value="PPQ71319.1"/>
    <property type="molecule type" value="Genomic_DNA"/>
</dbReference>
<comment type="caution">
    <text evidence="4">The sequence shown here is derived from an EMBL/GenBank/DDBJ whole genome shotgun (WGS) entry which is preliminary data.</text>
</comment>
<dbReference type="InterPro" id="IPR027417">
    <property type="entry name" value="P-loop_NTPase"/>
</dbReference>
<dbReference type="SUPFAM" id="SSF52540">
    <property type="entry name" value="P-loop containing nucleoside triphosphate hydrolases"/>
    <property type="match status" value="1"/>
</dbReference>
<evidence type="ECO:0000259" key="3">
    <source>
        <dbReference type="Pfam" id="PF01926"/>
    </source>
</evidence>
<reference evidence="4 5" key="1">
    <citation type="journal article" date="2018" name="Evol. Lett.">
        <title>Horizontal gene cluster transfer increased hallucinogenic mushroom diversity.</title>
        <authorList>
            <person name="Reynolds H.T."/>
            <person name="Vijayakumar V."/>
            <person name="Gluck-Thaler E."/>
            <person name="Korotkin H.B."/>
            <person name="Matheny P.B."/>
            <person name="Slot J.C."/>
        </authorList>
    </citation>
    <scope>NUCLEOTIDE SEQUENCE [LARGE SCALE GENOMIC DNA]</scope>
    <source>
        <strain evidence="4 5">2629</strain>
    </source>
</reference>
<evidence type="ECO:0000313" key="5">
    <source>
        <dbReference type="Proteomes" id="UP000284842"/>
    </source>
</evidence>
<dbReference type="AlphaFoldDB" id="A0A409VYJ5"/>
<keyword evidence="5" id="KW-1185">Reference proteome</keyword>
<name>A0A409VYJ5_9AGAR</name>
<accession>A0A409VYJ5</accession>
<dbReference type="Pfam" id="PF01926">
    <property type="entry name" value="MMR_HSR1"/>
    <property type="match status" value="1"/>
</dbReference>
<dbReference type="InterPro" id="IPR006073">
    <property type="entry name" value="GTP-bd"/>
</dbReference>
<evidence type="ECO:0000256" key="1">
    <source>
        <dbReference type="SAM" id="Coils"/>
    </source>
</evidence>
<feature type="domain" description="G" evidence="3">
    <location>
        <begin position="1"/>
        <end position="81"/>
    </location>
</feature>
<dbReference type="InParanoid" id="A0A409VYJ5"/>
<feature type="coiled-coil region" evidence="1">
    <location>
        <begin position="218"/>
        <end position="273"/>
    </location>
</feature>
<protein>
    <recommendedName>
        <fullName evidence="3">G domain-containing protein</fullName>
    </recommendedName>
</protein>
<dbReference type="GO" id="GO:0005525">
    <property type="term" value="F:GTP binding"/>
    <property type="evidence" value="ECO:0007669"/>
    <property type="project" value="InterPro"/>
</dbReference>
<evidence type="ECO:0000313" key="4">
    <source>
        <dbReference type="EMBL" id="PPQ71319.1"/>
    </source>
</evidence>
<keyword evidence="1" id="KW-0175">Coiled coil</keyword>
<feature type="region of interest" description="Disordered" evidence="2">
    <location>
        <begin position="275"/>
        <end position="301"/>
    </location>
</feature>
<dbReference type="Proteomes" id="UP000284842">
    <property type="component" value="Unassembled WGS sequence"/>
</dbReference>
<evidence type="ECO:0000256" key="2">
    <source>
        <dbReference type="SAM" id="MobiDB-lite"/>
    </source>
</evidence>